<dbReference type="Pfam" id="PF14907">
    <property type="entry name" value="NTP_transf_5"/>
    <property type="match status" value="1"/>
</dbReference>
<accession>J9FH54</accession>
<dbReference type="InterPro" id="IPR039498">
    <property type="entry name" value="NTP_transf_5"/>
</dbReference>
<dbReference type="AlphaFoldDB" id="J9FH54"/>
<proteinExistence type="predicted"/>
<dbReference type="EMBL" id="AMCI01006477">
    <property type="protein sequence ID" value="EJW94251.1"/>
    <property type="molecule type" value="Genomic_DNA"/>
</dbReference>
<protein>
    <recommendedName>
        <fullName evidence="2">Nucleotidyltransferase family protein</fullName>
    </recommendedName>
</protein>
<name>J9FH54_9ZZZZ</name>
<evidence type="ECO:0008006" key="2">
    <source>
        <dbReference type="Google" id="ProtNLM"/>
    </source>
</evidence>
<comment type="caution">
    <text evidence="1">The sequence shown here is derived from an EMBL/GenBank/DDBJ whole genome shotgun (WGS) entry which is preliminary data.</text>
</comment>
<organism evidence="1">
    <name type="scientific">gut metagenome</name>
    <dbReference type="NCBI Taxonomy" id="749906"/>
    <lineage>
        <taxon>unclassified sequences</taxon>
        <taxon>metagenomes</taxon>
        <taxon>organismal metagenomes</taxon>
    </lineage>
</organism>
<gene>
    <name evidence="1" type="ORF">EVA_17640</name>
</gene>
<evidence type="ECO:0000313" key="1">
    <source>
        <dbReference type="EMBL" id="EJW94251.1"/>
    </source>
</evidence>
<sequence>MKYDFFFELLQVSVGRRGALSRCPAAAEWAELFQMAKKQALVGVTASAIERLPQEQRPPKSLMQQWAILTVQVEQQNQWLNAKCAEVTEFLQQEGFDTCILKGQGMAQLYPNPLRRQSGDIDVWVKREGFRTEDYVSYGRRTEEDAEATYHHIHIRLKLKRNTEGKVVKTEEPTERPIDTEIHYRASWLFDPWLNKRLQRWFEAHHLWQKDRARHSEFTSPTVYFNMVYQLVHIFRHLYDEGIGLRQLMDYYFTCQAFLQNERERKVELVKDFENLGLKRLAGAVMYVLHQVFGMTEEEMVLPMDAKEGAFLLDEIMLAGNFGRYDPRSTYQQGESKPRRFYRHCRRNLQFLIHYPRETFFYPIWTIGHRVWRWHKGYL</sequence>
<reference evidence="1" key="1">
    <citation type="journal article" date="2012" name="PLoS ONE">
        <title>Gene sets for utilization of primary and secondary nutrition supplies in the distal gut of endangered iberian lynx.</title>
        <authorList>
            <person name="Alcaide M."/>
            <person name="Messina E."/>
            <person name="Richter M."/>
            <person name="Bargiela R."/>
            <person name="Peplies J."/>
            <person name="Huws S.A."/>
            <person name="Newbold C.J."/>
            <person name="Golyshin P.N."/>
            <person name="Simon M.A."/>
            <person name="Lopez G."/>
            <person name="Yakimov M.M."/>
            <person name="Ferrer M."/>
        </authorList>
    </citation>
    <scope>NUCLEOTIDE SEQUENCE</scope>
</reference>